<comment type="subcellular location">
    <subcellularLocation>
        <location evidence="1">Nucleus</location>
    </subcellularLocation>
</comment>
<evidence type="ECO:0000313" key="9">
    <source>
        <dbReference type="EMBL" id="KAI5441520.1"/>
    </source>
</evidence>
<feature type="domain" description="HTH myb-type" evidence="8">
    <location>
        <begin position="593"/>
        <end position="647"/>
    </location>
</feature>
<evidence type="ECO:0000259" key="7">
    <source>
        <dbReference type="PROSITE" id="PS50090"/>
    </source>
</evidence>
<evidence type="ECO:0000256" key="6">
    <source>
        <dbReference type="SAM" id="MobiDB-lite"/>
    </source>
</evidence>
<feature type="domain" description="Myb-like" evidence="7">
    <location>
        <begin position="546"/>
        <end position="592"/>
    </location>
</feature>
<feature type="region of interest" description="Disordered" evidence="6">
    <location>
        <begin position="793"/>
        <end position="818"/>
    </location>
</feature>
<dbReference type="PROSITE" id="PS51294">
    <property type="entry name" value="HTH_MYB"/>
    <property type="match status" value="4"/>
</dbReference>
<dbReference type="GO" id="GO:0042796">
    <property type="term" value="P:snRNA transcription by RNA polymerase III"/>
    <property type="evidence" value="ECO:0007669"/>
    <property type="project" value="TreeGrafter"/>
</dbReference>
<dbReference type="InterPro" id="IPR009057">
    <property type="entry name" value="Homeodomain-like_sf"/>
</dbReference>
<feature type="compositionally biased region" description="Basic residues" evidence="6">
    <location>
        <begin position="736"/>
        <end position="746"/>
    </location>
</feature>
<keyword evidence="5" id="KW-0539">Nucleus</keyword>
<feature type="domain" description="HTH myb-type" evidence="8">
    <location>
        <begin position="499"/>
        <end position="540"/>
    </location>
</feature>
<dbReference type="Proteomes" id="UP001058974">
    <property type="component" value="Chromosome 1"/>
</dbReference>
<evidence type="ECO:0000256" key="4">
    <source>
        <dbReference type="ARBA" id="ARBA00023163"/>
    </source>
</evidence>
<feature type="region of interest" description="Disordered" evidence="6">
    <location>
        <begin position="727"/>
        <end position="748"/>
    </location>
</feature>
<feature type="region of interest" description="Disordered" evidence="6">
    <location>
        <begin position="909"/>
        <end position="937"/>
    </location>
</feature>
<dbReference type="EMBL" id="JAMSHJ010000001">
    <property type="protein sequence ID" value="KAI5441520.1"/>
    <property type="molecule type" value="Genomic_DNA"/>
</dbReference>
<dbReference type="Gene3D" id="1.10.10.60">
    <property type="entry name" value="Homeodomain-like"/>
    <property type="match status" value="4"/>
</dbReference>
<dbReference type="GO" id="GO:0005634">
    <property type="term" value="C:nucleus"/>
    <property type="evidence" value="ECO:0007669"/>
    <property type="project" value="UniProtKB-SubCell"/>
</dbReference>
<feature type="compositionally biased region" description="Basic residues" evidence="6">
    <location>
        <begin position="804"/>
        <end position="815"/>
    </location>
</feature>
<evidence type="ECO:0000256" key="1">
    <source>
        <dbReference type="ARBA" id="ARBA00004123"/>
    </source>
</evidence>
<keyword evidence="4" id="KW-0804">Transcription</keyword>
<feature type="domain" description="HTH myb-type" evidence="8">
    <location>
        <begin position="545"/>
        <end position="592"/>
    </location>
</feature>
<dbReference type="SUPFAM" id="SSF46689">
    <property type="entry name" value="Homeodomain-like"/>
    <property type="match status" value="3"/>
</dbReference>
<feature type="compositionally biased region" description="Acidic residues" evidence="6">
    <location>
        <begin position="8"/>
        <end position="28"/>
    </location>
</feature>
<dbReference type="PANTHER" id="PTHR46621">
    <property type="entry name" value="SNRNA-ACTIVATING PROTEIN COMPLEX SUBUNIT 4"/>
    <property type="match status" value="1"/>
</dbReference>
<organism evidence="9 10">
    <name type="scientific">Pisum sativum</name>
    <name type="common">Garden pea</name>
    <name type="synonym">Lathyrus oleraceus</name>
    <dbReference type="NCBI Taxonomy" id="3888"/>
    <lineage>
        <taxon>Eukaryota</taxon>
        <taxon>Viridiplantae</taxon>
        <taxon>Streptophyta</taxon>
        <taxon>Embryophyta</taxon>
        <taxon>Tracheophyta</taxon>
        <taxon>Spermatophyta</taxon>
        <taxon>Magnoliopsida</taxon>
        <taxon>eudicotyledons</taxon>
        <taxon>Gunneridae</taxon>
        <taxon>Pentapetalae</taxon>
        <taxon>rosids</taxon>
        <taxon>fabids</taxon>
        <taxon>Fabales</taxon>
        <taxon>Fabaceae</taxon>
        <taxon>Papilionoideae</taxon>
        <taxon>50 kb inversion clade</taxon>
        <taxon>NPAAA clade</taxon>
        <taxon>Hologalegina</taxon>
        <taxon>IRL clade</taxon>
        <taxon>Fabeae</taxon>
        <taxon>Lathyrus</taxon>
    </lineage>
</organism>
<evidence type="ECO:0000256" key="5">
    <source>
        <dbReference type="ARBA" id="ARBA00023242"/>
    </source>
</evidence>
<dbReference type="SMART" id="SM00717">
    <property type="entry name" value="SANT"/>
    <property type="match status" value="5"/>
</dbReference>
<dbReference type="Gramene" id="Psat01G0084600-T1">
    <property type="protein sequence ID" value="KAI5441520.1"/>
    <property type="gene ID" value="KIW84_010846"/>
</dbReference>
<dbReference type="GO" id="GO:0042795">
    <property type="term" value="P:snRNA transcription by RNA polymerase II"/>
    <property type="evidence" value="ECO:0007669"/>
    <property type="project" value="TreeGrafter"/>
</dbReference>
<dbReference type="AlphaFoldDB" id="A0A9D4YNV5"/>
<feature type="domain" description="Myb-like" evidence="7">
    <location>
        <begin position="438"/>
        <end position="490"/>
    </location>
</feature>
<dbReference type="InterPro" id="IPR001005">
    <property type="entry name" value="SANT/Myb"/>
</dbReference>
<dbReference type="CDD" id="cd00167">
    <property type="entry name" value="SANT"/>
    <property type="match status" value="4"/>
</dbReference>
<proteinExistence type="predicted"/>
<feature type="domain" description="HTH myb-type" evidence="8">
    <location>
        <begin position="438"/>
        <end position="494"/>
    </location>
</feature>
<feature type="domain" description="Myb-like" evidence="7">
    <location>
        <begin position="593"/>
        <end position="643"/>
    </location>
</feature>
<keyword evidence="10" id="KW-1185">Reference proteome</keyword>
<feature type="region of interest" description="Disordered" evidence="6">
    <location>
        <begin position="1"/>
        <end position="31"/>
    </location>
</feature>
<evidence type="ECO:0000313" key="10">
    <source>
        <dbReference type="Proteomes" id="UP001058974"/>
    </source>
</evidence>
<feature type="domain" description="Myb-like" evidence="7">
    <location>
        <begin position="491"/>
        <end position="542"/>
    </location>
</feature>
<dbReference type="PROSITE" id="PS50090">
    <property type="entry name" value="MYB_LIKE"/>
    <property type="match status" value="4"/>
</dbReference>
<dbReference type="GO" id="GO:0001006">
    <property type="term" value="F:RNA polymerase III type 3 promoter sequence-specific DNA binding"/>
    <property type="evidence" value="ECO:0007669"/>
    <property type="project" value="TreeGrafter"/>
</dbReference>
<dbReference type="InterPro" id="IPR051575">
    <property type="entry name" value="Myb-like_DNA-bd"/>
</dbReference>
<dbReference type="PANTHER" id="PTHR46621:SF1">
    <property type="entry name" value="SNRNA-ACTIVATING PROTEIN COMPLEX SUBUNIT 4"/>
    <property type="match status" value="1"/>
</dbReference>
<dbReference type="Pfam" id="PF13921">
    <property type="entry name" value="Myb_DNA-bind_6"/>
    <property type="match status" value="2"/>
</dbReference>
<reference evidence="9 10" key="1">
    <citation type="journal article" date="2022" name="Nat. Genet.">
        <title>Improved pea reference genome and pan-genome highlight genomic features and evolutionary characteristics.</title>
        <authorList>
            <person name="Yang T."/>
            <person name="Liu R."/>
            <person name="Luo Y."/>
            <person name="Hu S."/>
            <person name="Wang D."/>
            <person name="Wang C."/>
            <person name="Pandey M.K."/>
            <person name="Ge S."/>
            <person name="Xu Q."/>
            <person name="Li N."/>
            <person name="Li G."/>
            <person name="Huang Y."/>
            <person name="Saxena R.K."/>
            <person name="Ji Y."/>
            <person name="Li M."/>
            <person name="Yan X."/>
            <person name="He Y."/>
            <person name="Liu Y."/>
            <person name="Wang X."/>
            <person name="Xiang C."/>
            <person name="Varshney R.K."/>
            <person name="Ding H."/>
            <person name="Gao S."/>
            <person name="Zong X."/>
        </authorList>
    </citation>
    <scope>NUCLEOTIDE SEQUENCE [LARGE SCALE GENOMIC DNA]</scope>
    <source>
        <strain evidence="9 10">cv. Zhongwan 6</strain>
    </source>
</reference>
<feature type="compositionally biased region" description="Basic and acidic residues" evidence="6">
    <location>
        <begin position="912"/>
        <end position="935"/>
    </location>
</feature>
<evidence type="ECO:0000256" key="2">
    <source>
        <dbReference type="ARBA" id="ARBA00023015"/>
    </source>
</evidence>
<keyword evidence="3" id="KW-0238">DNA-binding</keyword>
<sequence>MTPRTDEYEQDNNDLNATDDDDSDDDGLKEDMAAVARACKFKVDEIPSEEDPLLASGDEIPYEKDPLLASGDAIVPFTGTADSDSDGQSDRECLNRVKSLCLNIDSIPHLQPAAAASDDDEDDMETVRSIFKRFSAYDRGGWEAWSEEDQTTGLIAEKDVAKCSISDRSDAGKMCPDSQCLDNDRSDAGEMCPDSQCLDNDTNLLIDTCDFDETYEKDAGLASQVLNKRSRFPPSAQAFVDVLSKNRALQQFLRSKLIEIEAKIEVNNKLREKVKILKDFQVSCNRRTGSALSMKKDPRVQLISSKKSFATKKSKNNNKKVSAMRYGPDENSRVANYKMVLERFPLSLDRKKWSNKERESLSKGIKQQFQETVYQISVDRMGSECSPGDIIDSFKGLEITPVRIRAFLPKVKWDPLASMHVTGRTGAECESRWLNCEDPLINHGSWTGEEDRSLLIIVQETGIRNWFDIAASLATNRTPFQCLARYQRSLNSSMINSEWTEEEDAQLCSAVAYFGESNWQSVASVLERRTGTQCSNRWKKSICPVRKGSFTPEEDERLTVAVALFGRKWNQIAKYVPGRIQSQCRERYLNSLDPSLKWGGWTEEEDLRLEAAITKYGYCWSKVAEDVPPRTDSQCRKRWKVICPEQVPLLQEARKRQRSLLARNFVDRESERPALTLNDFIPLQMLVPPSDVDAEKLQRKRKRKSRGICKEERSKKHGKETELCTVEARGADPKKERPKRHAKKKSFYPEDVEDIVPKKEKPKRHLKKARICPEEVQYITAYNDRVKTSGVGGVPISAPSNVPKKMRSKRGAKKAQPKEVDNIACSDEVNTCIKSSESQDGDNITLACFLRNKSKKKLSQCTKTASNGLSSSRTKSVSKQVENQIPSGEQDRLSLSCGIGGTKDLLMQTEDDSSRQVRKPEGTNATRKSEAEHNLNGDGNAIPLKFYVRKKTKKWSQVTEGCHACSPSILKKGSTLLHGNKPTIISNDSEPSMSKVVEEETVLNGGVAEAEPTNINVVEEETVLHGGVPEAEPTNFLVVEEETVLNGGVAEAEPTNINVVEEETVLHGGVAEAEPTNINVVEEETVLHGGVAEAEPTNINVVEEETVLHGAVAEAEPTNINGVEEETVLHGGVAEAEPTNLLVVEEETVLNGGVAEAEPTNIDVVEEETVLHSGVAEAEPTNFLVVEEETILHGGVADAEPPTINAVEKETIMHGGVSDTEPTNIEMQENDELPLSFLKNKTRRWQRRPNIRK</sequence>
<dbReference type="InterPro" id="IPR017930">
    <property type="entry name" value="Myb_dom"/>
</dbReference>
<keyword evidence="2" id="KW-0805">Transcription regulation</keyword>
<feature type="region of interest" description="Disordered" evidence="6">
    <location>
        <begin position="863"/>
        <end position="893"/>
    </location>
</feature>
<dbReference type="GO" id="GO:0000978">
    <property type="term" value="F:RNA polymerase II cis-regulatory region sequence-specific DNA binding"/>
    <property type="evidence" value="ECO:0007669"/>
    <property type="project" value="TreeGrafter"/>
</dbReference>
<feature type="region of interest" description="Disordered" evidence="6">
    <location>
        <begin position="692"/>
        <end position="714"/>
    </location>
</feature>
<feature type="compositionally biased region" description="Basic residues" evidence="6">
    <location>
        <begin position="698"/>
        <end position="707"/>
    </location>
</feature>
<dbReference type="GO" id="GO:0019185">
    <property type="term" value="C:snRNA-activating protein complex"/>
    <property type="evidence" value="ECO:0007669"/>
    <property type="project" value="TreeGrafter"/>
</dbReference>
<gene>
    <name evidence="9" type="ORF">KIW84_010846</name>
</gene>
<dbReference type="OrthoDB" id="2143914at2759"/>
<feature type="compositionally biased region" description="Polar residues" evidence="6">
    <location>
        <begin position="863"/>
        <end position="887"/>
    </location>
</feature>
<protein>
    <submittedName>
        <fullName evidence="9">Uncharacterized protein</fullName>
    </submittedName>
</protein>
<evidence type="ECO:0000259" key="8">
    <source>
        <dbReference type="PROSITE" id="PS51294"/>
    </source>
</evidence>
<comment type="caution">
    <text evidence="9">The sequence shown here is derived from an EMBL/GenBank/DDBJ whole genome shotgun (WGS) entry which is preliminary data.</text>
</comment>
<evidence type="ECO:0000256" key="3">
    <source>
        <dbReference type="ARBA" id="ARBA00023125"/>
    </source>
</evidence>
<name>A0A9D4YNV5_PEA</name>
<accession>A0A9D4YNV5</accession>